<dbReference type="EC" id="3.1.4.58" evidence="2"/>
<dbReference type="Gene3D" id="3.90.1140.10">
    <property type="entry name" value="Cyclic phosphodiesterase"/>
    <property type="match status" value="1"/>
</dbReference>
<evidence type="ECO:0000256" key="1">
    <source>
        <dbReference type="ARBA" id="ARBA00022801"/>
    </source>
</evidence>
<accession>A0ABT2ESU9</accession>
<dbReference type="HAMAP" id="MF_01940">
    <property type="entry name" value="RNA_CPDase"/>
    <property type="match status" value="1"/>
</dbReference>
<dbReference type="SUPFAM" id="SSF55144">
    <property type="entry name" value="LigT-like"/>
    <property type="match status" value="1"/>
</dbReference>
<protein>
    <recommendedName>
        <fullName evidence="2">RNA 2',3'-cyclic phosphodiesterase</fullName>
        <shortName evidence="2">RNA 2',3'-CPDase</shortName>
        <ecNumber evidence="2">3.1.4.58</ecNumber>
    </recommendedName>
</protein>
<dbReference type="InterPro" id="IPR004175">
    <property type="entry name" value="RNA_CPDase"/>
</dbReference>
<dbReference type="RefSeq" id="WP_259096986.1">
    <property type="nucleotide sequence ID" value="NZ_CP130454.1"/>
</dbReference>
<comment type="function">
    <text evidence="2">Hydrolyzes RNA 2',3'-cyclic phosphodiester to an RNA 2'-phosphomonoester.</text>
</comment>
<evidence type="ECO:0000259" key="3">
    <source>
        <dbReference type="Pfam" id="PF02834"/>
    </source>
</evidence>
<proteinExistence type="inferred from homology"/>
<feature type="active site" description="Proton donor" evidence="2">
    <location>
        <position position="42"/>
    </location>
</feature>
<name>A0ABT2ESU9_9BACT</name>
<dbReference type="PANTHER" id="PTHR35561:SF1">
    <property type="entry name" value="RNA 2',3'-CYCLIC PHOSPHODIESTERASE"/>
    <property type="match status" value="1"/>
</dbReference>
<gene>
    <name evidence="4" type="ORF">M2350_002392</name>
</gene>
<evidence type="ECO:0000256" key="2">
    <source>
        <dbReference type="HAMAP-Rule" id="MF_01940"/>
    </source>
</evidence>
<dbReference type="InterPro" id="IPR009097">
    <property type="entry name" value="Cyclic_Pdiesterase"/>
</dbReference>
<dbReference type="GO" id="GO:0016874">
    <property type="term" value="F:ligase activity"/>
    <property type="evidence" value="ECO:0007669"/>
    <property type="project" value="UniProtKB-KW"/>
</dbReference>
<feature type="active site" description="Proton acceptor" evidence="2">
    <location>
        <position position="128"/>
    </location>
</feature>
<sequence>MAIRSFVALELSDEVRERLTELLKRLRQTNAAVKWVEPENLHLTLKFLGGVPEEQIEAIVEALRTIAQATEPFPFTVKGVGGFPDLRRPRVLWVGVEPTPPLMRLQQIVEQAMERLGFPPEERTYHPHITLGRVKAMVGLEKVRAILNEYIGVTFGSVPVKHMTLFRSDLSREGPTYTPIALLPLSQHQFSVGE</sequence>
<feature type="domain" description="Phosphoesterase HXTX" evidence="3">
    <location>
        <begin position="99"/>
        <end position="177"/>
    </location>
</feature>
<organism evidence="4 5">
    <name type="scientific">Candidatus Fervidibacter sacchari</name>
    <dbReference type="NCBI Taxonomy" id="1448929"/>
    <lineage>
        <taxon>Bacteria</taxon>
        <taxon>Candidatus Fervidibacterota</taxon>
        <taxon>Candidatus Fervidibacter</taxon>
    </lineage>
</organism>
<feature type="short sequence motif" description="HXTX 1" evidence="2">
    <location>
        <begin position="42"/>
        <end position="45"/>
    </location>
</feature>
<dbReference type="Pfam" id="PF02834">
    <property type="entry name" value="LigT_PEase"/>
    <property type="match status" value="2"/>
</dbReference>
<dbReference type="Proteomes" id="UP001204798">
    <property type="component" value="Unassembled WGS sequence"/>
</dbReference>
<evidence type="ECO:0000313" key="5">
    <source>
        <dbReference type="Proteomes" id="UP001204798"/>
    </source>
</evidence>
<comment type="catalytic activity">
    <reaction evidence="2">
        <text>a 3'-end 2',3'-cyclophospho-ribonucleotide-RNA + H2O = a 3'-end 2'-phospho-ribonucleotide-RNA + H(+)</text>
        <dbReference type="Rhea" id="RHEA:11828"/>
        <dbReference type="Rhea" id="RHEA-COMP:10464"/>
        <dbReference type="Rhea" id="RHEA-COMP:17353"/>
        <dbReference type="ChEBI" id="CHEBI:15377"/>
        <dbReference type="ChEBI" id="CHEBI:15378"/>
        <dbReference type="ChEBI" id="CHEBI:83064"/>
        <dbReference type="ChEBI" id="CHEBI:173113"/>
        <dbReference type="EC" id="3.1.4.58"/>
    </reaction>
</comment>
<dbReference type="EMBL" id="JANUCP010000004">
    <property type="protein sequence ID" value="MCS3919975.1"/>
    <property type="molecule type" value="Genomic_DNA"/>
</dbReference>
<comment type="similarity">
    <text evidence="2">Belongs to the 2H phosphoesterase superfamily. ThpR family.</text>
</comment>
<keyword evidence="4" id="KW-0436">Ligase</keyword>
<feature type="short sequence motif" description="HXTX 2" evidence="2">
    <location>
        <begin position="128"/>
        <end position="131"/>
    </location>
</feature>
<dbReference type="PANTHER" id="PTHR35561">
    <property type="entry name" value="RNA 2',3'-CYCLIC PHOSPHODIESTERASE"/>
    <property type="match status" value="1"/>
</dbReference>
<keyword evidence="1 2" id="KW-0378">Hydrolase</keyword>
<comment type="caution">
    <text evidence="4">The sequence shown here is derived from an EMBL/GenBank/DDBJ whole genome shotgun (WGS) entry which is preliminary data.</text>
</comment>
<reference evidence="4 5" key="1">
    <citation type="submission" date="2022-08" db="EMBL/GenBank/DDBJ databases">
        <title>Bacterial and archaeal communities from various locations to study Microbial Dark Matter (Phase II).</title>
        <authorList>
            <person name="Stepanauskas R."/>
        </authorList>
    </citation>
    <scope>NUCLEOTIDE SEQUENCE [LARGE SCALE GENOMIC DNA]</scope>
    <source>
        <strain evidence="4 5">PD1</strain>
    </source>
</reference>
<evidence type="ECO:0000313" key="4">
    <source>
        <dbReference type="EMBL" id="MCS3919975.1"/>
    </source>
</evidence>
<keyword evidence="5" id="KW-1185">Reference proteome</keyword>
<dbReference type="NCBIfam" id="TIGR02258">
    <property type="entry name" value="2_5_ligase"/>
    <property type="match status" value="1"/>
</dbReference>
<dbReference type="InterPro" id="IPR014051">
    <property type="entry name" value="Phosphoesterase_HXTX"/>
</dbReference>
<feature type="domain" description="Phosphoesterase HXTX" evidence="3">
    <location>
        <begin position="10"/>
        <end position="93"/>
    </location>
</feature>